<dbReference type="AlphaFoldDB" id="A0A6A6NPF8"/>
<evidence type="ECO:0000313" key="3">
    <source>
        <dbReference type="EMBL" id="KAF2453680.1"/>
    </source>
</evidence>
<evidence type="ECO:0000256" key="1">
    <source>
        <dbReference type="SAM" id="MobiDB-lite"/>
    </source>
</evidence>
<accession>A0A6A6NPF8</accession>
<dbReference type="EMBL" id="MU001696">
    <property type="protein sequence ID" value="KAF2453680.1"/>
    <property type="molecule type" value="Genomic_DNA"/>
</dbReference>
<keyword evidence="2" id="KW-0732">Signal</keyword>
<feature type="region of interest" description="Disordered" evidence="1">
    <location>
        <begin position="63"/>
        <end position="99"/>
    </location>
</feature>
<sequence>MRLQCSVLGWGACCLLAGAGTESADRVAGGWHGGRCRGVTGGGRIASRQPSCAALRLLPVRHPPARSRYSPPTDDKTMTIDDNDQTEPGARRLGARPVR</sequence>
<keyword evidence="4" id="KW-1185">Reference proteome</keyword>
<organism evidence="3 4">
    <name type="scientific">Lineolata rhizophorae</name>
    <dbReference type="NCBI Taxonomy" id="578093"/>
    <lineage>
        <taxon>Eukaryota</taxon>
        <taxon>Fungi</taxon>
        <taxon>Dikarya</taxon>
        <taxon>Ascomycota</taxon>
        <taxon>Pezizomycotina</taxon>
        <taxon>Dothideomycetes</taxon>
        <taxon>Dothideomycetes incertae sedis</taxon>
        <taxon>Lineolatales</taxon>
        <taxon>Lineolataceae</taxon>
        <taxon>Lineolata</taxon>
    </lineage>
</organism>
<evidence type="ECO:0000256" key="2">
    <source>
        <dbReference type="SAM" id="SignalP"/>
    </source>
</evidence>
<name>A0A6A6NPF8_9PEZI</name>
<dbReference type="Proteomes" id="UP000799766">
    <property type="component" value="Unassembled WGS sequence"/>
</dbReference>
<reference evidence="3" key="1">
    <citation type="journal article" date="2020" name="Stud. Mycol.">
        <title>101 Dothideomycetes genomes: a test case for predicting lifestyles and emergence of pathogens.</title>
        <authorList>
            <person name="Haridas S."/>
            <person name="Albert R."/>
            <person name="Binder M."/>
            <person name="Bloem J."/>
            <person name="Labutti K."/>
            <person name="Salamov A."/>
            <person name="Andreopoulos B."/>
            <person name="Baker S."/>
            <person name="Barry K."/>
            <person name="Bills G."/>
            <person name="Bluhm B."/>
            <person name="Cannon C."/>
            <person name="Castanera R."/>
            <person name="Culley D."/>
            <person name="Daum C."/>
            <person name="Ezra D."/>
            <person name="Gonzalez J."/>
            <person name="Henrissat B."/>
            <person name="Kuo A."/>
            <person name="Liang C."/>
            <person name="Lipzen A."/>
            <person name="Lutzoni F."/>
            <person name="Magnuson J."/>
            <person name="Mondo S."/>
            <person name="Nolan M."/>
            <person name="Ohm R."/>
            <person name="Pangilinan J."/>
            <person name="Park H.-J."/>
            <person name="Ramirez L."/>
            <person name="Alfaro M."/>
            <person name="Sun H."/>
            <person name="Tritt A."/>
            <person name="Yoshinaga Y."/>
            <person name="Zwiers L.-H."/>
            <person name="Turgeon B."/>
            <person name="Goodwin S."/>
            <person name="Spatafora J."/>
            <person name="Crous P."/>
            <person name="Grigoriev I."/>
        </authorList>
    </citation>
    <scope>NUCLEOTIDE SEQUENCE</scope>
    <source>
        <strain evidence="3">ATCC 16933</strain>
    </source>
</reference>
<evidence type="ECO:0000313" key="4">
    <source>
        <dbReference type="Proteomes" id="UP000799766"/>
    </source>
</evidence>
<feature type="chain" id="PRO_5025407700" description="Secreted protein" evidence="2">
    <location>
        <begin position="20"/>
        <end position="99"/>
    </location>
</feature>
<evidence type="ECO:0008006" key="5">
    <source>
        <dbReference type="Google" id="ProtNLM"/>
    </source>
</evidence>
<protein>
    <recommendedName>
        <fullName evidence="5">Secreted protein</fullName>
    </recommendedName>
</protein>
<gene>
    <name evidence="3" type="ORF">BDY21DRAFT_355714</name>
</gene>
<feature type="signal peptide" evidence="2">
    <location>
        <begin position="1"/>
        <end position="19"/>
    </location>
</feature>
<proteinExistence type="predicted"/>